<evidence type="ECO:0000256" key="1">
    <source>
        <dbReference type="SAM" id="MobiDB-lite"/>
    </source>
</evidence>
<dbReference type="Pfam" id="PF14022">
    <property type="entry name" value="DUF4238"/>
    <property type="match status" value="1"/>
</dbReference>
<feature type="compositionally biased region" description="Basic and acidic residues" evidence="1">
    <location>
        <begin position="9"/>
        <end position="20"/>
    </location>
</feature>
<sequence length="336" mass="38029">MTIPRGRPYRHDMSESSEKSKLKRRHHTVPRLLLRRFADGQRIMRVPLDGGERRLVGIADVTVQRDFYSMLDENGQLDDTVEDMLAELEGKAAKVIREITDGAWPLPVAERAVLAEWMAAQYARIPAARKARNEMADHLGKVMIAMGGKPEIRRRLEETSTEPVSDEQVDALWDELTDFDGYYAEMSVNEHMASMGQSMRTACEVFMARSWGLIKFEHRTLLIPDHPVTLVRADDAPRFRGVGIGNAAGILMPIDRRVAIIMASPGHDDFIERPNTKLAKELNQRFADNARRELFHHPDDNPLDGVELPPVRDREMMISQSPEGFLLSDRPARGSG</sequence>
<keyword evidence="3" id="KW-1185">Reference proteome</keyword>
<accession>A0A5J6GGA6</accession>
<reference evidence="2 3" key="1">
    <citation type="submission" date="2017-09" db="EMBL/GenBank/DDBJ databases">
        <authorList>
            <person name="Lee N."/>
            <person name="Cho B.-K."/>
        </authorList>
    </citation>
    <scope>NUCLEOTIDE SEQUENCE [LARGE SCALE GENOMIC DNA]</scope>
    <source>
        <strain evidence="2 3">ATCC 12853</strain>
    </source>
</reference>
<dbReference type="KEGG" id="ska:CP970_19925"/>
<dbReference type="EMBL" id="CP023699">
    <property type="protein sequence ID" value="QEU92878.1"/>
    <property type="molecule type" value="Genomic_DNA"/>
</dbReference>
<gene>
    <name evidence="2" type="ORF">CP970_19925</name>
</gene>
<proteinExistence type="predicted"/>
<organism evidence="2 3">
    <name type="scientific">Streptomyces kanamyceticus</name>
    <dbReference type="NCBI Taxonomy" id="1967"/>
    <lineage>
        <taxon>Bacteria</taxon>
        <taxon>Bacillati</taxon>
        <taxon>Actinomycetota</taxon>
        <taxon>Actinomycetes</taxon>
        <taxon>Kitasatosporales</taxon>
        <taxon>Streptomycetaceae</taxon>
        <taxon>Streptomyces</taxon>
    </lineage>
</organism>
<evidence type="ECO:0000313" key="2">
    <source>
        <dbReference type="EMBL" id="QEU92878.1"/>
    </source>
</evidence>
<dbReference type="Proteomes" id="UP000325529">
    <property type="component" value="Chromosome"/>
</dbReference>
<evidence type="ECO:0000313" key="3">
    <source>
        <dbReference type="Proteomes" id="UP000325529"/>
    </source>
</evidence>
<name>A0A5J6GGA6_STRKN</name>
<feature type="region of interest" description="Disordered" evidence="1">
    <location>
        <begin position="1"/>
        <end position="26"/>
    </location>
</feature>
<dbReference type="InterPro" id="IPR025332">
    <property type="entry name" value="DUF4238"/>
</dbReference>
<dbReference type="AlphaFoldDB" id="A0A5J6GGA6"/>
<protein>
    <submittedName>
        <fullName evidence="2">DUF4238 domain-containing protein</fullName>
    </submittedName>
</protein>